<name>U5D202_AMBTC</name>
<organism evidence="2 3">
    <name type="scientific">Amborella trichopoda</name>
    <dbReference type="NCBI Taxonomy" id="13333"/>
    <lineage>
        <taxon>Eukaryota</taxon>
        <taxon>Viridiplantae</taxon>
        <taxon>Streptophyta</taxon>
        <taxon>Embryophyta</taxon>
        <taxon>Tracheophyta</taxon>
        <taxon>Spermatophyta</taxon>
        <taxon>Magnoliopsida</taxon>
        <taxon>Amborellales</taxon>
        <taxon>Amborellaceae</taxon>
        <taxon>Amborella</taxon>
    </lineage>
</organism>
<proteinExistence type="predicted"/>
<sequence length="165" mass="18007">MKQYFEAAHDHQEDRAGICAMYLAGNAKLWWRIRVANTTRTKVRVIDAGYMDHDREESIVKFSVWVAGLSPGRVEEARRQGMHDLATATAAVDDLADLDLRAVESNHEGRPSRASGEKVVCGNGTRPEKGAAKKEAPQKAFLGCFHIGGGPSSKGMLIKADPQCS</sequence>
<gene>
    <name evidence="2" type="ORF">AMTR_s00036p00216090</name>
</gene>
<accession>U5D202</accession>
<feature type="region of interest" description="Disordered" evidence="1">
    <location>
        <begin position="105"/>
        <end position="134"/>
    </location>
</feature>
<dbReference type="HOGENOM" id="CLU_1613039_0_0_1"/>
<evidence type="ECO:0000256" key="1">
    <source>
        <dbReference type="SAM" id="MobiDB-lite"/>
    </source>
</evidence>
<reference evidence="3" key="1">
    <citation type="journal article" date="2013" name="Science">
        <title>The Amborella genome and the evolution of flowering plants.</title>
        <authorList>
            <consortium name="Amborella Genome Project"/>
        </authorList>
    </citation>
    <scope>NUCLEOTIDE SEQUENCE [LARGE SCALE GENOMIC DNA]</scope>
</reference>
<dbReference type="Proteomes" id="UP000017836">
    <property type="component" value="Unassembled WGS sequence"/>
</dbReference>
<dbReference type="AlphaFoldDB" id="U5D202"/>
<dbReference type="EMBL" id="KI392503">
    <property type="protein sequence ID" value="ERN15427.1"/>
    <property type="molecule type" value="Genomic_DNA"/>
</dbReference>
<evidence type="ECO:0000313" key="3">
    <source>
        <dbReference type="Proteomes" id="UP000017836"/>
    </source>
</evidence>
<protein>
    <recommendedName>
        <fullName evidence="4">Retrotransposon gag domain-containing protein</fullName>
    </recommendedName>
</protein>
<dbReference type="Gramene" id="ERN15427">
    <property type="protein sequence ID" value="ERN15427"/>
    <property type="gene ID" value="AMTR_s00036p00216090"/>
</dbReference>
<keyword evidence="3" id="KW-1185">Reference proteome</keyword>
<evidence type="ECO:0000313" key="2">
    <source>
        <dbReference type="EMBL" id="ERN15427.1"/>
    </source>
</evidence>
<evidence type="ECO:0008006" key="4">
    <source>
        <dbReference type="Google" id="ProtNLM"/>
    </source>
</evidence>